<dbReference type="CDD" id="cd07377">
    <property type="entry name" value="WHTH_GntR"/>
    <property type="match status" value="1"/>
</dbReference>
<name>A0A8J3NWK2_9ACTN</name>
<dbReference type="EMBL" id="BONH01000001">
    <property type="protein sequence ID" value="GIF94978.1"/>
    <property type="molecule type" value="Genomic_DNA"/>
</dbReference>
<protein>
    <recommendedName>
        <fullName evidence="4">HTH gntR-type domain-containing protein</fullName>
    </recommendedName>
</protein>
<evidence type="ECO:0000256" key="2">
    <source>
        <dbReference type="ARBA" id="ARBA00023125"/>
    </source>
</evidence>
<evidence type="ECO:0000256" key="1">
    <source>
        <dbReference type="ARBA" id="ARBA00023015"/>
    </source>
</evidence>
<keyword evidence="2" id="KW-0238">DNA-binding</keyword>
<evidence type="ECO:0000259" key="4">
    <source>
        <dbReference type="PROSITE" id="PS50949"/>
    </source>
</evidence>
<dbReference type="GO" id="GO:0003677">
    <property type="term" value="F:DNA binding"/>
    <property type="evidence" value="ECO:0007669"/>
    <property type="project" value="UniProtKB-KW"/>
</dbReference>
<dbReference type="Gene3D" id="1.10.10.10">
    <property type="entry name" value="Winged helix-like DNA-binding domain superfamily/Winged helix DNA-binding domain"/>
    <property type="match status" value="1"/>
</dbReference>
<proteinExistence type="predicted"/>
<dbReference type="Pfam" id="PF00392">
    <property type="entry name" value="GntR"/>
    <property type="match status" value="1"/>
</dbReference>
<dbReference type="InterPro" id="IPR036388">
    <property type="entry name" value="WH-like_DNA-bd_sf"/>
</dbReference>
<organism evidence="5 6">
    <name type="scientific">Catellatospora citrea</name>
    <dbReference type="NCBI Taxonomy" id="53366"/>
    <lineage>
        <taxon>Bacteria</taxon>
        <taxon>Bacillati</taxon>
        <taxon>Actinomycetota</taxon>
        <taxon>Actinomycetes</taxon>
        <taxon>Micromonosporales</taxon>
        <taxon>Micromonosporaceae</taxon>
        <taxon>Catellatospora</taxon>
    </lineage>
</organism>
<dbReference type="GO" id="GO:0045892">
    <property type="term" value="P:negative regulation of DNA-templated transcription"/>
    <property type="evidence" value="ECO:0007669"/>
    <property type="project" value="TreeGrafter"/>
</dbReference>
<dbReference type="PANTHER" id="PTHR44846">
    <property type="entry name" value="MANNOSYL-D-GLYCERATE TRANSPORT/METABOLISM SYSTEM REPRESSOR MNGR-RELATED"/>
    <property type="match status" value="1"/>
</dbReference>
<feature type="domain" description="HTH gntR-type" evidence="4">
    <location>
        <begin position="5"/>
        <end position="73"/>
    </location>
</feature>
<dbReference type="InterPro" id="IPR050679">
    <property type="entry name" value="Bact_HTH_transcr_reg"/>
</dbReference>
<dbReference type="SMART" id="SM00345">
    <property type="entry name" value="HTH_GNTR"/>
    <property type="match status" value="1"/>
</dbReference>
<keyword evidence="1" id="KW-0805">Transcription regulation</keyword>
<reference evidence="5 6" key="1">
    <citation type="submission" date="2021-01" db="EMBL/GenBank/DDBJ databases">
        <title>Whole genome shotgun sequence of Catellatospora citrea NBRC 14495.</title>
        <authorList>
            <person name="Komaki H."/>
            <person name="Tamura T."/>
        </authorList>
    </citation>
    <scope>NUCLEOTIDE SEQUENCE [LARGE SCALE GENOMIC DNA]</scope>
    <source>
        <strain evidence="5 6">NBRC 14495</strain>
    </source>
</reference>
<keyword evidence="3" id="KW-0804">Transcription</keyword>
<dbReference type="Proteomes" id="UP000659904">
    <property type="component" value="Unassembled WGS sequence"/>
</dbReference>
<dbReference type="PANTHER" id="PTHR44846:SF17">
    <property type="entry name" value="GNTR-FAMILY TRANSCRIPTIONAL REGULATOR"/>
    <property type="match status" value="1"/>
</dbReference>
<keyword evidence="6" id="KW-1185">Reference proteome</keyword>
<accession>A0A8J3NWK2</accession>
<evidence type="ECO:0000313" key="5">
    <source>
        <dbReference type="EMBL" id="GIF94978.1"/>
    </source>
</evidence>
<dbReference type="GO" id="GO:0003700">
    <property type="term" value="F:DNA-binding transcription factor activity"/>
    <property type="evidence" value="ECO:0007669"/>
    <property type="project" value="InterPro"/>
</dbReference>
<dbReference type="RefSeq" id="WP_120315882.1">
    <property type="nucleotide sequence ID" value="NZ_BONH01000001.1"/>
</dbReference>
<sequence length="74" mass="8085">MPALPMSSEEIAEDIAARIKSGEYAPGTQLPSYRQLMDIYSVSYGTIGSVMVRLRMMGLTVTSKGRGVFVPEKD</sequence>
<comment type="caution">
    <text evidence="5">The sequence shown here is derived from an EMBL/GenBank/DDBJ whole genome shotgun (WGS) entry which is preliminary data.</text>
</comment>
<gene>
    <name evidence="5" type="ORF">Cci01nite_00720</name>
</gene>
<dbReference type="InterPro" id="IPR000524">
    <property type="entry name" value="Tscrpt_reg_HTH_GntR"/>
</dbReference>
<dbReference type="SUPFAM" id="SSF46785">
    <property type="entry name" value="Winged helix' DNA-binding domain"/>
    <property type="match status" value="1"/>
</dbReference>
<dbReference type="AlphaFoldDB" id="A0A8J3NWK2"/>
<evidence type="ECO:0000256" key="3">
    <source>
        <dbReference type="ARBA" id="ARBA00023163"/>
    </source>
</evidence>
<dbReference type="PROSITE" id="PS50949">
    <property type="entry name" value="HTH_GNTR"/>
    <property type="match status" value="1"/>
</dbReference>
<dbReference type="InterPro" id="IPR036390">
    <property type="entry name" value="WH_DNA-bd_sf"/>
</dbReference>
<evidence type="ECO:0000313" key="6">
    <source>
        <dbReference type="Proteomes" id="UP000659904"/>
    </source>
</evidence>